<proteinExistence type="inferred from homology"/>
<dbReference type="PROSITE" id="PS00523">
    <property type="entry name" value="SULFATASE_1"/>
    <property type="match status" value="1"/>
</dbReference>
<dbReference type="EMBL" id="JBHUIV010000018">
    <property type="protein sequence ID" value="MFD2202638.1"/>
    <property type="molecule type" value="Genomic_DNA"/>
</dbReference>
<accession>A0ABW5BCJ8</accession>
<dbReference type="Pfam" id="PF00884">
    <property type="entry name" value="Sulfatase"/>
    <property type="match status" value="1"/>
</dbReference>
<dbReference type="Gene3D" id="3.40.720.10">
    <property type="entry name" value="Alkaline Phosphatase, subunit A"/>
    <property type="match status" value="1"/>
</dbReference>
<keyword evidence="3" id="KW-0378">Hydrolase</keyword>
<evidence type="ECO:0000256" key="2">
    <source>
        <dbReference type="ARBA" id="ARBA00022723"/>
    </source>
</evidence>
<dbReference type="PANTHER" id="PTHR42693:SF53">
    <property type="entry name" value="ENDO-4-O-SULFATASE"/>
    <property type="match status" value="1"/>
</dbReference>
<dbReference type="InterPro" id="IPR000917">
    <property type="entry name" value="Sulfatase_N"/>
</dbReference>
<organism evidence="6 7">
    <name type="scientific">Shivajiella indica</name>
    <dbReference type="NCBI Taxonomy" id="872115"/>
    <lineage>
        <taxon>Bacteria</taxon>
        <taxon>Pseudomonadati</taxon>
        <taxon>Bacteroidota</taxon>
        <taxon>Cytophagia</taxon>
        <taxon>Cytophagales</taxon>
        <taxon>Cyclobacteriaceae</taxon>
        <taxon>Shivajiella</taxon>
    </lineage>
</organism>
<dbReference type="PANTHER" id="PTHR42693">
    <property type="entry name" value="ARYLSULFATASE FAMILY MEMBER"/>
    <property type="match status" value="1"/>
</dbReference>
<dbReference type="SUPFAM" id="SSF53649">
    <property type="entry name" value="Alkaline phosphatase-like"/>
    <property type="match status" value="1"/>
</dbReference>
<name>A0ABW5BCJ8_9BACT</name>
<dbReference type="InterPro" id="IPR024607">
    <property type="entry name" value="Sulfatase_CS"/>
</dbReference>
<keyword evidence="7" id="KW-1185">Reference proteome</keyword>
<sequence length="621" mass="71246">MFLILIGISLLFFSCSSNEVVEQEKQPNIILIMTDDQGYGDISAHGNPHLKTPNLDQLYHESVRFTDFHVDPSCSPTRAAILTGKYSSKSGVWHTIGGRSLLQKDMLTVADVFKSAGYKTGFFGKWHLGENYPYRPMDRGFEETIVHGGGASSIHPDYWGNDYFDDVYKHNGVYKKYEGYSNTVWFNEALDFIQKNQDQPFFTYIATNIPHAPLLVEENYSLPYKSLVSERIANYYGMLAKFDEDLGHFLQEIDRLKLKENTIVIFMSDNGPGPWFGGIILDDDLFVKEGFNSGMRGAKIRGYEGAHRVPFYIRWPKGGIGGGKDVDKLAAHIDIFPTLIDLAGLKKPSELKFDGTSLRKLMEDPSAEWTERTLFVHNQRVQYPEKYKDFQVLTEKWRLEGREHVELYEIEADPGQKFNVADQYPEVVKQLIKEYEIWWEDISVDFDRYNNITIGSEKENPSIIYAHDALRSEDGMVWAIEVDQEGIYEFSTYRWPIESGRKIVENEGSNFRHNLHPTSTMKSDRFVAEEPNIKPFEVINTAHLTIGNLERVVEINNSMTSATFLVHLKPGETSLKAWFAGNEKYAANYIDIHYIGPEVIKDSSNYKPVHPDKFLRPHLSN</sequence>
<keyword evidence="2" id="KW-0479">Metal-binding</keyword>
<comment type="similarity">
    <text evidence="1">Belongs to the sulfatase family.</text>
</comment>
<feature type="domain" description="Sulfatase N-terminal" evidence="5">
    <location>
        <begin position="27"/>
        <end position="344"/>
    </location>
</feature>
<comment type="caution">
    <text evidence="6">The sequence shown here is derived from an EMBL/GenBank/DDBJ whole genome shotgun (WGS) entry which is preliminary data.</text>
</comment>
<dbReference type="Gene3D" id="3.30.1120.10">
    <property type="match status" value="1"/>
</dbReference>
<dbReference type="InterPro" id="IPR017850">
    <property type="entry name" value="Alkaline_phosphatase_core_sf"/>
</dbReference>
<keyword evidence="4" id="KW-0106">Calcium</keyword>
<evidence type="ECO:0000259" key="5">
    <source>
        <dbReference type="Pfam" id="PF00884"/>
    </source>
</evidence>
<reference evidence="7" key="1">
    <citation type="journal article" date="2019" name="Int. J. Syst. Evol. Microbiol.">
        <title>The Global Catalogue of Microorganisms (GCM) 10K type strain sequencing project: providing services to taxonomists for standard genome sequencing and annotation.</title>
        <authorList>
            <consortium name="The Broad Institute Genomics Platform"/>
            <consortium name="The Broad Institute Genome Sequencing Center for Infectious Disease"/>
            <person name="Wu L."/>
            <person name="Ma J."/>
        </authorList>
    </citation>
    <scope>NUCLEOTIDE SEQUENCE [LARGE SCALE GENOMIC DNA]</scope>
    <source>
        <strain evidence="7">KCTC 19812</strain>
    </source>
</reference>
<protein>
    <submittedName>
        <fullName evidence="6">Arylsulfatase</fullName>
    </submittedName>
</protein>
<gene>
    <name evidence="6" type="ORF">ACFSKV_13760</name>
</gene>
<evidence type="ECO:0000256" key="1">
    <source>
        <dbReference type="ARBA" id="ARBA00008779"/>
    </source>
</evidence>
<evidence type="ECO:0000313" key="7">
    <source>
        <dbReference type="Proteomes" id="UP001597414"/>
    </source>
</evidence>
<dbReference type="InterPro" id="IPR050738">
    <property type="entry name" value="Sulfatase"/>
</dbReference>
<dbReference type="RefSeq" id="WP_380803794.1">
    <property type="nucleotide sequence ID" value="NZ_JBHUIV010000018.1"/>
</dbReference>
<dbReference type="Proteomes" id="UP001597414">
    <property type="component" value="Unassembled WGS sequence"/>
</dbReference>
<evidence type="ECO:0000256" key="3">
    <source>
        <dbReference type="ARBA" id="ARBA00022801"/>
    </source>
</evidence>
<dbReference type="CDD" id="cd16146">
    <property type="entry name" value="ARS_like"/>
    <property type="match status" value="1"/>
</dbReference>
<evidence type="ECO:0000313" key="6">
    <source>
        <dbReference type="EMBL" id="MFD2202638.1"/>
    </source>
</evidence>
<evidence type="ECO:0000256" key="4">
    <source>
        <dbReference type="ARBA" id="ARBA00022837"/>
    </source>
</evidence>